<protein>
    <submittedName>
        <fullName evidence="8">Cytochrome P450</fullName>
    </submittedName>
</protein>
<keyword evidence="6" id="KW-0349">Heme</keyword>
<evidence type="ECO:0000256" key="7">
    <source>
        <dbReference type="SAM" id="Phobius"/>
    </source>
</evidence>
<keyword evidence="7" id="KW-0472">Membrane</keyword>
<reference evidence="8 9" key="1">
    <citation type="submission" date="2024-07" db="EMBL/GenBank/DDBJ databases">
        <title>Section-level genome sequencing and comparative genomics of Aspergillus sections Usti and Cavernicolus.</title>
        <authorList>
            <consortium name="Lawrence Berkeley National Laboratory"/>
            <person name="Nybo J.L."/>
            <person name="Vesth T.C."/>
            <person name="Theobald S."/>
            <person name="Frisvad J.C."/>
            <person name="Larsen T.O."/>
            <person name="Kjaerboelling I."/>
            <person name="Rothschild-Mancinelli K."/>
            <person name="Lyhne E.K."/>
            <person name="Kogle M.E."/>
            <person name="Barry K."/>
            <person name="Clum A."/>
            <person name="Na H."/>
            <person name="Ledsgaard L."/>
            <person name="Lin J."/>
            <person name="Lipzen A."/>
            <person name="Kuo A."/>
            <person name="Riley R."/>
            <person name="Mondo S."/>
            <person name="Labutti K."/>
            <person name="Haridas S."/>
            <person name="Pangalinan J."/>
            <person name="Salamov A.A."/>
            <person name="Simmons B.A."/>
            <person name="Magnuson J.K."/>
            <person name="Chen J."/>
            <person name="Drula E."/>
            <person name="Henrissat B."/>
            <person name="Wiebenga A."/>
            <person name="Lubbers R.J."/>
            <person name="Gomes A.C."/>
            <person name="Makela M.R."/>
            <person name="Stajich J."/>
            <person name="Grigoriev I.V."/>
            <person name="Mortensen U.H."/>
            <person name="De Vries R.P."/>
            <person name="Baker S.E."/>
            <person name="Andersen M.R."/>
        </authorList>
    </citation>
    <scope>NUCLEOTIDE SEQUENCE [LARGE SCALE GENOMIC DNA]</scope>
    <source>
        <strain evidence="8 9">CBS 123904</strain>
    </source>
</reference>
<evidence type="ECO:0000256" key="4">
    <source>
        <dbReference type="ARBA" id="ARBA00023002"/>
    </source>
</evidence>
<dbReference type="InterPro" id="IPR001128">
    <property type="entry name" value="Cyt_P450"/>
</dbReference>
<dbReference type="Proteomes" id="UP001610446">
    <property type="component" value="Unassembled WGS sequence"/>
</dbReference>
<dbReference type="InterPro" id="IPR017972">
    <property type="entry name" value="Cyt_P450_CS"/>
</dbReference>
<evidence type="ECO:0000256" key="6">
    <source>
        <dbReference type="RuleBase" id="RU000461"/>
    </source>
</evidence>
<accession>A0ABR4J1V4</accession>
<gene>
    <name evidence="8" type="ORF">BJY01DRAFT_260011</name>
</gene>
<evidence type="ECO:0000313" key="9">
    <source>
        <dbReference type="Proteomes" id="UP001610446"/>
    </source>
</evidence>
<dbReference type="PROSITE" id="PS00086">
    <property type="entry name" value="CYTOCHROME_P450"/>
    <property type="match status" value="1"/>
</dbReference>
<evidence type="ECO:0000256" key="1">
    <source>
        <dbReference type="ARBA" id="ARBA00001971"/>
    </source>
</evidence>
<dbReference type="SUPFAM" id="SSF48264">
    <property type="entry name" value="Cytochrome P450"/>
    <property type="match status" value="1"/>
</dbReference>
<comment type="similarity">
    <text evidence="2 6">Belongs to the cytochrome P450 family.</text>
</comment>
<dbReference type="PRINTS" id="PR00385">
    <property type="entry name" value="P450"/>
</dbReference>
<feature type="transmembrane region" description="Helical" evidence="7">
    <location>
        <begin position="6"/>
        <end position="24"/>
    </location>
</feature>
<dbReference type="PANTHER" id="PTHR24305">
    <property type="entry name" value="CYTOCHROME P450"/>
    <property type="match status" value="1"/>
</dbReference>
<dbReference type="InterPro" id="IPR050121">
    <property type="entry name" value="Cytochrome_P450_monoxygenase"/>
</dbReference>
<evidence type="ECO:0000256" key="2">
    <source>
        <dbReference type="ARBA" id="ARBA00010617"/>
    </source>
</evidence>
<dbReference type="Pfam" id="PF00067">
    <property type="entry name" value="p450"/>
    <property type="match status" value="1"/>
</dbReference>
<comment type="cofactor">
    <cofactor evidence="1">
        <name>heme</name>
        <dbReference type="ChEBI" id="CHEBI:30413"/>
    </cofactor>
</comment>
<keyword evidence="7" id="KW-1133">Transmembrane helix</keyword>
<dbReference type="InterPro" id="IPR036396">
    <property type="entry name" value="Cyt_P450_sf"/>
</dbReference>
<keyword evidence="5 6" id="KW-0408">Iron</keyword>
<dbReference type="Gene3D" id="1.10.630.10">
    <property type="entry name" value="Cytochrome P450"/>
    <property type="match status" value="1"/>
</dbReference>
<evidence type="ECO:0000256" key="5">
    <source>
        <dbReference type="ARBA" id="ARBA00023004"/>
    </source>
</evidence>
<keyword evidence="7" id="KW-0812">Transmembrane</keyword>
<keyword evidence="4 6" id="KW-0560">Oxidoreductase</keyword>
<name>A0ABR4J1V4_9EURO</name>
<keyword evidence="9" id="KW-1185">Reference proteome</keyword>
<dbReference type="PRINTS" id="PR00463">
    <property type="entry name" value="EP450I"/>
</dbReference>
<evidence type="ECO:0000313" key="8">
    <source>
        <dbReference type="EMBL" id="KAL2833067.1"/>
    </source>
</evidence>
<sequence>MASFLGTWLVLVVCTLGIQLYAVLNGNQKARVIVPSLLLSEIAAFLWWLFYWVVLYPSYVTPFRHLPTPADRSLLTGNFDEFFPSSPVDTVRAVCKSVPNNGLIRIYGTLSNEAVLATSPEALRDIFSTNAWAFDRPPLFKLLIKKFTGSDFEFTADEVKLHRKSLMPAFTAQHMREVAPLFWQKTIEMIHGIESEIQISPSSAISISNWASRVALDNIGVAGMRHDVGAVRSTDSMIHRHYSAISSKPNAFVNWIVLLSEYVGLGLLLNLPLCQNSEIQAGARYVRSVAEQVIRERKDKLHGAESGGQSKDIITVALASNALSAEHLVEWIMILMAAGHETTAMMLEWTVYELGTRPEMQKRVREEVRAHSESLGALDASQLERLAYLNAFCKEVLRCHPFAPLSRRVATQDTIICGEHIPKGTHVAYSTMLVNFDEALWGPDAGSFNPERWMQPGMANTGGATSNYAMMTFSAGPRNCLGQAFARFELLCVVAALVGRFDIQLVDPVKASAVEVGHVARSKYGVRARLRILDGW</sequence>
<evidence type="ECO:0000256" key="3">
    <source>
        <dbReference type="ARBA" id="ARBA00022723"/>
    </source>
</evidence>
<dbReference type="PANTHER" id="PTHR24305:SF227">
    <property type="entry name" value="P450, PUTATIVE (EUROFUNG)-RELATED"/>
    <property type="match status" value="1"/>
</dbReference>
<feature type="transmembrane region" description="Helical" evidence="7">
    <location>
        <begin position="36"/>
        <end position="59"/>
    </location>
</feature>
<proteinExistence type="inferred from homology"/>
<dbReference type="EMBL" id="JBFXLU010000252">
    <property type="protein sequence ID" value="KAL2833067.1"/>
    <property type="molecule type" value="Genomic_DNA"/>
</dbReference>
<comment type="caution">
    <text evidence="8">The sequence shown here is derived from an EMBL/GenBank/DDBJ whole genome shotgun (WGS) entry which is preliminary data.</text>
</comment>
<dbReference type="InterPro" id="IPR002401">
    <property type="entry name" value="Cyt_P450_E_grp-I"/>
</dbReference>
<organism evidence="8 9">
    <name type="scientific">Aspergillus pseudoustus</name>
    <dbReference type="NCBI Taxonomy" id="1810923"/>
    <lineage>
        <taxon>Eukaryota</taxon>
        <taxon>Fungi</taxon>
        <taxon>Dikarya</taxon>
        <taxon>Ascomycota</taxon>
        <taxon>Pezizomycotina</taxon>
        <taxon>Eurotiomycetes</taxon>
        <taxon>Eurotiomycetidae</taxon>
        <taxon>Eurotiales</taxon>
        <taxon>Aspergillaceae</taxon>
        <taxon>Aspergillus</taxon>
        <taxon>Aspergillus subgen. Nidulantes</taxon>
    </lineage>
</organism>
<keyword evidence="6" id="KW-0503">Monooxygenase</keyword>
<keyword evidence="3 6" id="KW-0479">Metal-binding</keyword>